<organism evidence="2">
    <name type="scientific">Oryza brachyantha</name>
    <name type="common">malo sina</name>
    <dbReference type="NCBI Taxonomy" id="4533"/>
    <lineage>
        <taxon>Eukaryota</taxon>
        <taxon>Viridiplantae</taxon>
        <taxon>Streptophyta</taxon>
        <taxon>Embryophyta</taxon>
        <taxon>Tracheophyta</taxon>
        <taxon>Spermatophyta</taxon>
        <taxon>Magnoliopsida</taxon>
        <taxon>Liliopsida</taxon>
        <taxon>Poales</taxon>
        <taxon>Poaceae</taxon>
        <taxon>BOP clade</taxon>
        <taxon>Oryzoideae</taxon>
        <taxon>Oryzeae</taxon>
        <taxon>Oryzinae</taxon>
        <taxon>Oryza</taxon>
    </lineage>
</organism>
<reference evidence="2" key="2">
    <citation type="submission" date="2013-04" db="UniProtKB">
        <authorList>
            <consortium name="EnsemblPlants"/>
        </authorList>
    </citation>
    <scope>IDENTIFICATION</scope>
</reference>
<dbReference type="AlphaFoldDB" id="J3MP75"/>
<protein>
    <submittedName>
        <fullName evidence="2">Uncharacterized protein</fullName>
    </submittedName>
</protein>
<keyword evidence="3" id="KW-1185">Reference proteome</keyword>
<keyword evidence="1" id="KW-0812">Transmembrane</keyword>
<name>J3MP75_ORYBR</name>
<evidence type="ECO:0000256" key="1">
    <source>
        <dbReference type="SAM" id="Phobius"/>
    </source>
</evidence>
<feature type="transmembrane region" description="Helical" evidence="1">
    <location>
        <begin position="20"/>
        <end position="39"/>
    </location>
</feature>
<accession>J3MP75</accession>
<evidence type="ECO:0000313" key="2">
    <source>
        <dbReference type="EnsemblPlants" id="OB07G32070.1"/>
    </source>
</evidence>
<proteinExistence type="predicted"/>
<dbReference type="Proteomes" id="UP000006038">
    <property type="component" value="Chromosome 7"/>
</dbReference>
<reference evidence="2" key="1">
    <citation type="journal article" date="2013" name="Nat. Commun.">
        <title>Whole-genome sequencing of Oryza brachyantha reveals mechanisms underlying Oryza genome evolution.</title>
        <authorList>
            <person name="Chen J."/>
            <person name="Huang Q."/>
            <person name="Gao D."/>
            <person name="Wang J."/>
            <person name="Lang Y."/>
            <person name="Liu T."/>
            <person name="Li B."/>
            <person name="Bai Z."/>
            <person name="Luis Goicoechea J."/>
            <person name="Liang C."/>
            <person name="Chen C."/>
            <person name="Zhang W."/>
            <person name="Sun S."/>
            <person name="Liao Y."/>
            <person name="Zhang X."/>
            <person name="Yang L."/>
            <person name="Song C."/>
            <person name="Wang M."/>
            <person name="Shi J."/>
            <person name="Liu G."/>
            <person name="Liu J."/>
            <person name="Zhou H."/>
            <person name="Zhou W."/>
            <person name="Yu Q."/>
            <person name="An N."/>
            <person name="Chen Y."/>
            <person name="Cai Q."/>
            <person name="Wang B."/>
            <person name="Liu B."/>
            <person name="Min J."/>
            <person name="Huang Y."/>
            <person name="Wu H."/>
            <person name="Li Z."/>
            <person name="Zhang Y."/>
            <person name="Yin Y."/>
            <person name="Song W."/>
            <person name="Jiang J."/>
            <person name="Jackson S.A."/>
            <person name="Wing R.A."/>
            <person name="Wang J."/>
            <person name="Chen M."/>
        </authorList>
    </citation>
    <scope>NUCLEOTIDE SEQUENCE [LARGE SCALE GENOMIC DNA]</scope>
    <source>
        <strain evidence="2">cv. IRGC 101232</strain>
    </source>
</reference>
<keyword evidence="1" id="KW-0472">Membrane</keyword>
<evidence type="ECO:0000313" key="3">
    <source>
        <dbReference type="Proteomes" id="UP000006038"/>
    </source>
</evidence>
<sequence length="59" mass="6677">THTINLPTHVLLHQHHNKGMGSGALYGFVPIVIVTLFNLHMYHKESAPSDFVSHFHCPF</sequence>
<dbReference type="HOGENOM" id="CLU_2967968_0_0_1"/>
<dbReference type="Gramene" id="OB07G32070.1">
    <property type="protein sequence ID" value="OB07G32070.1"/>
    <property type="gene ID" value="OB07G32070"/>
</dbReference>
<keyword evidence="1" id="KW-1133">Transmembrane helix</keyword>
<dbReference type="EnsemblPlants" id="OB07G32070.1">
    <property type="protein sequence ID" value="OB07G32070.1"/>
    <property type="gene ID" value="OB07G32070"/>
</dbReference>